<keyword evidence="1" id="KW-0812">Transmembrane</keyword>
<keyword evidence="3" id="KW-0418">Kinase</keyword>
<name>A0A923RWJ7_9FIRM</name>
<organism evidence="3 4">
    <name type="scientific">Agathobaculum faecis</name>
    <dbReference type="NCBI Taxonomy" id="2763013"/>
    <lineage>
        <taxon>Bacteria</taxon>
        <taxon>Bacillati</taxon>
        <taxon>Bacillota</taxon>
        <taxon>Clostridia</taxon>
        <taxon>Eubacteriales</taxon>
        <taxon>Butyricicoccaceae</taxon>
        <taxon>Agathobaculum</taxon>
    </lineage>
</organism>
<dbReference type="RefSeq" id="WP_159068186.1">
    <property type="nucleotide sequence ID" value="NZ_JACOPL010000006.1"/>
</dbReference>
<dbReference type="Proteomes" id="UP000606499">
    <property type="component" value="Unassembled WGS sequence"/>
</dbReference>
<feature type="transmembrane region" description="Helical" evidence="1">
    <location>
        <begin position="313"/>
        <end position="336"/>
    </location>
</feature>
<keyword evidence="3" id="KW-0808">Transferase</keyword>
<dbReference type="SUPFAM" id="SSF55874">
    <property type="entry name" value="ATPase domain of HSP90 chaperone/DNA topoisomerase II/histidine kinase"/>
    <property type="match status" value="1"/>
</dbReference>
<dbReference type="AlphaFoldDB" id="A0A923RWJ7"/>
<dbReference type="InterPro" id="IPR036890">
    <property type="entry name" value="HATPase_C_sf"/>
</dbReference>
<accession>A0A923RWJ7</accession>
<evidence type="ECO:0000256" key="1">
    <source>
        <dbReference type="SAM" id="Phobius"/>
    </source>
</evidence>
<protein>
    <submittedName>
        <fullName evidence="3">Sensor histidine kinase</fullName>
    </submittedName>
</protein>
<dbReference type="InterPro" id="IPR032834">
    <property type="entry name" value="NatK-like_C"/>
</dbReference>
<dbReference type="Gene3D" id="3.30.565.10">
    <property type="entry name" value="Histidine kinase-like ATPase, C-terminal domain"/>
    <property type="match status" value="1"/>
</dbReference>
<keyword evidence="1" id="KW-0472">Membrane</keyword>
<keyword evidence="1" id="KW-1133">Transmembrane helix</keyword>
<feature type="domain" description="Sensor histidine kinase NatK-like C-terminal" evidence="2">
    <location>
        <begin position="527"/>
        <end position="621"/>
    </location>
</feature>
<evidence type="ECO:0000259" key="2">
    <source>
        <dbReference type="Pfam" id="PF14501"/>
    </source>
</evidence>
<proteinExistence type="predicted"/>
<sequence>MKRIVFAVLTTLIILTAFSPVLLTYVSPMEDASYNLSIIGEDGQPWQGNKGWTVYTCTEGAVKELTPTGYGAYYGLDYPGQTFYFSRRLTEELDSPTLRIGAANRTFSVFLDDELIYTDCPELDNRIGYLTLPMLEADRFEPLVVSLPAGYAGKTLTIAQSTYAVGSDAPGSDADVFPADITLYCGYAYESGLIAQTARHIIPAALLFSAGVFMLIIFIWNASSGRLDASLPLLAQLSFALMLREIVQAPFFFYYFGVLPIDLTALCLYVSASLLLGLLVCPLSGWLRWTMLTVALLQFGVVCYNTVCEYQGTVHALLCAKATVFALLLAFLLALLAWRRGSAFHRQFCLLVLTGGAIAALFLLLGPRFFPELQRADGAQATALSLLLVLMPLCFVAALIALAVQTVKGLVRRRSETSILLAKEQFARASYDTLRAQTEQTMELRHDMRHHLTVLRALLRKQDYTQAQEYVDGLISQSRSITPVVRCGNQMLDIILNGTLAAALRDKVRVEVVHAAAPASLPLSDPDLASLVMNVMENAVHAACSSPVGERFIRLDIRTKDNFLVFCCCNSAPLSEPAAGSKKSGPLSSHGYGLKIIDRILKQAGGFCRIETGRGQFQLTFGLPLRCPEKTAAHKMQQG</sequence>
<dbReference type="Pfam" id="PF14501">
    <property type="entry name" value="HATPase_c_5"/>
    <property type="match status" value="1"/>
</dbReference>
<feature type="transmembrane region" description="Helical" evidence="1">
    <location>
        <begin position="253"/>
        <end position="279"/>
    </location>
</feature>
<dbReference type="GO" id="GO:0016301">
    <property type="term" value="F:kinase activity"/>
    <property type="evidence" value="ECO:0007669"/>
    <property type="project" value="UniProtKB-KW"/>
</dbReference>
<feature type="transmembrane region" description="Helical" evidence="1">
    <location>
        <begin position="382"/>
        <end position="404"/>
    </location>
</feature>
<keyword evidence="4" id="KW-1185">Reference proteome</keyword>
<evidence type="ECO:0000313" key="3">
    <source>
        <dbReference type="EMBL" id="MBC5725296.1"/>
    </source>
</evidence>
<reference evidence="3" key="1">
    <citation type="submission" date="2020-08" db="EMBL/GenBank/DDBJ databases">
        <title>Genome public.</title>
        <authorList>
            <person name="Liu C."/>
            <person name="Sun Q."/>
        </authorList>
    </citation>
    <scope>NUCLEOTIDE SEQUENCE</scope>
    <source>
        <strain evidence="3">NSJ-28</strain>
    </source>
</reference>
<evidence type="ECO:0000313" key="4">
    <source>
        <dbReference type="Proteomes" id="UP000606499"/>
    </source>
</evidence>
<feature type="transmembrane region" description="Helical" evidence="1">
    <location>
        <begin position="201"/>
        <end position="222"/>
    </location>
</feature>
<feature type="transmembrane region" description="Helical" evidence="1">
    <location>
        <begin position="348"/>
        <end position="370"/>
    </location>
</feature>
<gene>
    <name evidence="3" type="ORF">H8S45_07470</name>
</gene>
<comment type="caution">
    <text evidence="3">The sequence shown here is derived from an EMBL/GenBank/DDBJ whole genome shotgun (WGS) entry which is preliminary data.</text>
</comment>
<dbReference type="EMBL" id="JACOPL010000006">
    <property type="protein sequence ID" value="MBC5725296.1"/>
    <property type="molecule type" value="Genomic_DNA"/>
</dbReference>